<evidence type="ECO:0000256" key="1">
    <source>
        <dbReference type="ARBA" id="ARBA00005964"/>
    </source>
</evidence>
<dbReference type="InterPro" id="IPR019826">
    <property type="entry name" value="Carboxylesterase_B_AS"/>
</dbReference>
<evidence type="ECO:0000313" key="8">
    <source>
        <dbReference type="EMBL" id="KFB40849.1"/>
    </source>
</evidence>
<keyword evidence="3 6" id="KW-0378">Hydrolase</keyword>
<dbReference type="Proteomes" id="UP000030765">
    <property type="component" value="Unassembled WGS sequence"/>
</dbReference>
<dbReference type="Gene3D" id="3.40.50.1820">
    <property type="entry name" value="alpha/beta hydrolase"/>
    <property type="match status" value="1"/>
</dbReference>
<dbReference type="InterPro" id="IPR002018">
    <property type="entry name" value="CarbesteraseB"/>
</dbReference>
<dbReference type="STRING" id="74873.A0A084VSA5"/>
<dbReference type="InterPro" id="IPR029058">
    <property type="entry name" value="AB_hydrolase_fold"/>
</dbReference>
<feature type="signal peptide" evidence="6">
    <location>
        <begin position="1"/>
        <end position="27"/>
    </location>
</feature>
<feature type="domain" description="Carboxylesterase type B" evidence="7">
    <location>
        <begin position="48"/>
        <end position="551"/>
    </location>
</feature>
<keyword evidence="5" id="KW-0325">Glycoprotein</keyword>
<evidence type="ECO:0000256" key="4">
    <source>
        <dbReference type="ARBA" id="ARBA00023157"/>
    </source>
</evidence>
<dbReference type="SUPFAM" id="SSF53474">
    <property type="entry name" value="alpha/beta-Hydrolases"/>
    <property type="match status" value="1"/>
</dbReference>
<name>A0A084VSA5_ANOSI</name>
<dbReference type="GO" id="GO:0052689">
    <property type="term" value="F:carboxylic ester hydrolase activity"/>
    <property type="evidence" value="ECO:0007669"/>
    <property type="project" value="UniProtKB-KW"/>
</dbReference>
<proteinExistence type="inferred from homology"/>
<sequence length="612" mass="70442">MGAGLVYLRLLTIVVSLLYAHLTFVTADDIENTSTDCTIQLGLQSTGQGVRNSTFNAVQFCEYLGIRYAKPPIGLLRFADPVFEEPEGHNNYTAYGNKCPQFDDINEQTSVIGVEDCLFLNIFTTVNSTTSRDGSDRLVMLPVLVFIHGGSHVAGSGEVHGVDLLMENDVIVVTINYRLGVIGFLKDEKHNITGNYGLKDQLLALQWIQRYIGYFGGDPNRVTVMGHSAGAGDLSHHLYHDRAQGLFQGAILLSGSMLAPWALLYEGEQCMDNYLRDLSASTLDELREQSFEEFFLKDNRLRHTFAFSSMFYPCFLPTLEDHLTDEASYFSQSPHKTVRRKTPHPMPILMSETSTEFELMLKHVSAFWMSNNYPNNGCRELKQQIAEIFENISIWMVSEGLEASRSQFYRKMASMANLHYPIKRLLSEFVQRLDTEQIYYLRFEFDGKFGEYKKKIFSQYVDNSVYGAIHGDELGYIFSPYNLKEAVGNRSEFRRELSVHIKTVELITNFVKYGNPTPKRSKLSDLVWPSYSESRNQTQYLNIDEEFQVRDVEDRRNIYFMIWRLIYECLYYAKCEALTKLRLLSESYTEENTVRSEEYGEELAEQLKDYFT</sequence>
<evidence type="ECO:0000256" key="2">
    <source>
        <dbReference type="ARBA" id="ARBA00022487"/>
    </source>
</evidence>
<dbReference type="Pfam" id="PF00135">
    <property type="entry name" value="COesterase"/>
    <property type="match status" value="1"/>
</dbReference>
<dbReference type="InterPro" id="IPR050309">
    <property type="entry name" value="Type-B_Carboxylest/Lipase"/>
</dbReference>
<comment type="similarity">
    <text evidence="1 6">Belongs to the type-B carboxylesterase/lipase family.</text>
</comment>
<dbReference type="VEuPathDB" id="VectorBase:ASIC008372"/>
<evidence type="ECO:0000313" key="9">
    <source>
        <dbReference type="EnsemblMetazoa" id="ASIC008372-PA"/>
    </source>
</evidence>
<dbReference type="AlphaFoldDB" id="A0A084VSA5"/>
<reference evidence="8 10" key="1">
    <citation type="journal article" date="2014" name="BMC Genomics">
        <title>Genome sequence of Anopheles sinensis provides insight into genetics basis of mosquito competence for malaria parasites.</title>
        <authorList>
            <person name="Zhou D."/>
            <person name="Zhang D."/>
            <person name="Ding G."/>
            <person name="Shi L."/>
            <person name="Hou Q."/>
            <person name="Ye Y."/>
            <person name="Xu Y."/>
            <person name="Zhou H."/>
            <person name="Xiong C."/>
            <person name="Li S."/>
            <person name="Yu J."/>
            <person name="Hong S."/>
            <person name="Yu X."/>
            <person name="Zou P."/>
            <person name="Chen C."/>
            <person name="Chang X."/>
            <person name="Wang W."/>
            <person name="Lv Y."/>
            <person name="Sun Y."/>
            <person name="Ma L."/>
            <person name="Shen B."/>
            <person name="Zhu C."/>
        </authorList>
    </citation>
    <scope>NUCLEOTIDE SEQUENCE [LARGE SCALE GENOMIC DNA]</scope>
</reference>
<dbReference type="EMBL" id="KE525041">
    <property type="protein sequence ID" value="KFB40849.1"/>
    <property type="molecule type" value="Genomic_DNA"/>
</dbReference>
<keyword evidence="4" id="KW-1015">Disulfide bond</keyword>
<evidence type="ECO:0000259" key="7">
    <source>
        <dbReference type="Pfam" id="PF00135"/>
    </source>
</evidence>
<evidence type="ECO:0000313" key="10">
    <source>
        <dbReference type="Proteomes" id="UP000030765"/>
    </source>
</evidence>
<gene>
    <name evidence="8" type="ORF">ZHAS_00008372</name>
</gene>
<dbReference type="PANTHER" id="PTHR11559">
    <property type="entry name" value="CARBOXYLESTERASE"/>
    <property type="match status" value="1"/>
</dbReference>
<dbReference type="VEuPathDB" id="VectorBase:ASIS011451"/>
<dbReference type="OrthoDB" id="19653at2759"/>
<keyword evidence="10" id="KW-1185">Reference proteome</keyword>
<dbReference type="ESTHER" id="9dipt-a0a084vsa5">
    <property type="family name" value="Carb_B_Arthropoda"/>
</dbReference>
<evidence type="ECO:0000256" key="3">
    <source>
        <dbReference type="ARBA" id="ARBA00022801"/>
    </source>
</evidence>
<dbReference type="EMBL" id="ATLV01015903">
    <property type="status" value="NOT_ANNOTATED_CDS"/>
    <property type="molecule type" value="Genomic_DNA"/>
</dbReference>
<dbReference type="PROSITE" id="PS00122">
    <property type="entry name" value="CARBOXYLESTERASE_B_1"/>
    <property type="match status" value="1"/>
</dbReference>
<feature type="chain" id="PRO_5010751436" description="Carboxylic ester hydrolase" evidence="6">
    <location>
        <begin position="28"/>
        <end position="612"/>
    </location>
</feature>
<reference evidence="9" key="2">
    <citation type="submission" date="2020-05" db="UniProtKB">
        <authorList>
            <consortium name="EnsemblMetazoa"/>
        </authorList>
    </citation>
    <scope>IDENTIFICATION</scope>
</reference>
<evidence type="ECO:0000256" key="6">
    <source>
        <dbReference type="RuleBase" id="RU361235"/>
    </source>
</evidence>
<dbReference type="EnsemblMetazoa" id="ASIC008372-RA">
    <property type="protein sequence ID" value="ASIC008372-PA"/>
    <property type="gene ID" value="ASIC008372"/>
</dbReference>
<keyword evidence="6" id="KW-0732">Signal</keyword>
<protein>
    <recommendedName>
        <fullName evidence="6">Carboxylic ester hydrolase</fullName>
        <ecNumber evidence="6">3.1.1.-</ecNumber>
    </recommendedName>
</protein>
<accession>A0A084VSA5</accession>
<keyword evidence="2" id="KW-0719">Serine esterase</keyword>
<organism evidence="8">
    <name type="scientific">Anopheles sinensis</name>
    <name type="common">Mosquito</name>
    <dbReference type="NCBI Taxonomy" id="74873"/>
    <lineage>
        <taxon>Eukaryota</taxon>
        <taxon>Metazoa</taxon>
        <taxon>Ecdysozoa</taxon>
        <taxon>Arthropoda</taxon>
        <taxon>Hexapoda</taxon>
        <taxon>Insecta</taxon>
        <taxon>Pterygota</taxon>
        <taxon>Neoptera</taxon>
        <taxon>Endopterygota</taxon>
        <taxon>Diptera</taxon>
        <taxon>Nematocera</taxon>
        <taxon>Culicoidea</taxon>
        <taxon>Culicidae</taxon>
        <taxon>Anophelinae</taxon>
        <taxon>Anopheles</taxon>
    </lineage>
</organism>
<dbReference type="EC" id="3.1.1.-" evidence="6"/>
<evidence type="ECO:0000256" key="5">
    <source>
        <dbReference type="ARBA" id="ARBA00023180"/>
    </source>
</evidence>
<dbReference type="OMA" id="FAFSSMF"/>